<sequence length="322" mass="33891">MKLVVRSQLPLGNRIARALEDLPFVSEVVVPADAEALYAALPGATGLITMNSLYDAALADALERTPSLRWLQLLSAGFENLAAHGVPFGVTVTNAGNGRTANVAEHALALALALYRGIPVAVASQQACRWAPPIAESMGTLEGARATVLGYGSIGQAIARRLAAFDAHVVALNRSPRQDGIVGETRPLEDLDAVLAETEILFVAVALVPETKHLVDARRLALMPRGARLVNIARGEVLDTDGLVDALGSGLLFGAGIDTTDPEPLPPDHPLWRAPGALVTPHLGGTETERSSERIVALAIENARRLNAKRPLKARIASLAAQ</sequence>
<evidence type="ECO:0000313" key="7">
    <source>
        <dbReference type="Proteomes" id="UP000198728"/>
    </source>
</evidence>
<dbReference type="InterPro" id="IPR050223">
    <property type="entry name" value="D-isomer_2-hydroxyacid_DH"/>
</dbReference>
<evidence type="ECO:0000259" key="5">
    <source>
        <dbReference type="Pfam" id="PF02826"/>
    </source>
</evidence>
<dbReference type="GO" id="GO:0030267">
    <property type="term" value="F:glyoxylate reductase (NADPH) activity"/>
    <property type="evidence" value="ECO:0007669"/>
    <property type="project" value="TreeGrafter"/>
</dbReference>
<dbReference type="OrthoDB" id="7374922at2"/>
<dbReference type="InterPro" id="IPR036291">
    <property type="entry name" value="NAD(P)-bd_dom_sf"/>
</dbReference>
<dbReference type="Pfam" id="PF02826">
    <property type="entry name" value="2-Hacid_dh_C"/>
    <property type="match status" value="1"/>
</dbReference>
<dbReference type="InterPro" id="IPR006139">
    <property type="entry name" value="D-isomer_2_OHA_DH_cat_dom"/>
</dbReference>
<dbReference type="Proteomes" id="UP000198728">
    <property type="component" value="Unassembled WGS sequence"/>
</dbReference>
<evidence type="ECO:0000259" key="4">
    <source>
        <dbReference type="Pfam" id="PF00389"/>
    </source>
</evidence>
<dbReference type="GO" id="GO:0051287">
    <property type="term" value="F:NAD binding"/>
    <property type="evidence" value="ECO:0007669"/>
    <property type="project" value="InterPro"/>
</dbReference>
<gene>
    <name evidence="6" type="ORF">SAMN04488094_103346</name>
</gene>
<dbReference type="RefSeq" id="WP_093360306.1">
    <property type="nucleotide sequence ID" value="NZ_FOLG01000003.1"/>
</dbReference>
<evidence type="ECO:0000256" key="3">
    <source>
        <dbReference type="RuleBase" id="RU003719"/>
    </source>
</evidence>
<dbReference type="InterPro" id="IPR006140">
    <property type="entry name" value="D-isomer_DH_NAD-bd"/>
</dbReference>
<keyword evidence="2" id="KW-0520">NAD</keyword>
<comment type="similarity">
    <text evidence="3">Belongs to the D-isomer specific 2-hydroxyacid dehydrogenase family.</text>
</comment>
<organism evidence="6 7">
    <name type="scientific">Tropicimonas isoalkanivorans</name>
    <dbReference type="NCBI Taxonomy" id="441112"/>
    <lineage>
        <taxon>Bacteria</taxon>
        <taxon>Pseudomonadati</taxon>
        <taxon>Pseudomonadota</taxon>
        <taxon>Alphaproteobacteria</taxon>
        <taxon>Rhodobacterales</taxon>
        <taxon>Roseobacteraceae</taxon>
        <taxon>Tropicimonas</taxon>
    </lineage>
</organism>
<evidence type="ECO:0000256" key="1">
    <source>
        <dbReference type="ARBA" id="ARBA00023002"/>
    </source>
</evidence>
<dbReference type="CDD" id="cd05300">
    <property type="entry name" value="2-Hacid_dh_1"/>
    <property type="match status" value="1"/>
</dbReference>
<dbReference type="GO" id="GO:0005829">
    <property type="term" value="C:cytosol"/>
    <property type="evidence" value="ECO:0007669"/>
    <property type="project" value="TreeGrafter"/>
</dbReference>
<dbReference type="Pfam" id="PF00389">
    <property type="entry name" value="2-Hacid_dh"/>
    <property type="match status" value="1"/>
</dbReference>
<dbReference type="InterPro" id="IPR029753">
    <property type="entry name" value="D-isomer_DH_CS"/>
</dbReference>
<dbReference type="EMBL" id="FOLG01000003">
    <property type="protein sequence ID" value="SFC29539.1"/>
    <property type="molecule type" value="Genomic_DNA"/>
</dbReference>
<feature type="domain" description="D-isomer specific 2-hydroxyacid dehydrogenase NAD-binding" evidence="5">
    <location>
        <begin position="108"/>
        <end position="284"/>
    </location>
</feature>
<name>A0A1I1HZA5_9RHOB</name>
<keyword evidence="1 3" id="KW-0560">Oxidoreductase</keyword>
<feature type="domain" description="D-isomer specific 2-hydroxyacid dehydrogenase catalytic" evidence="4">
    <location>
        <begin position="29"/>
        <end position="314"/>
    </location>
</feature>
<dbReference type="PANTHER" id="PTHR10996:SF178">
    <property type="entry name" value="2-HYDROXYACID DEHYDROGENASE YGL185C-RELATED"/>
    <property type="match status" value="1"/>
</dbReference>
<dbReference type="AlphaFoldDB" id="A0A1I1HZA5"/>
<evidence type="ECO:0000313" key="6">
    <source>
        <dbReference type="EMBL" id="SFC29539.1"/>
    </source>
</evidence>
<keyword evidence="7" id="KW-1185">Reference proteome</keyword>
<dbReference type="SUPFAM" id="SSF52283">
    <property type="entry name" value="Formate/glycerate dehydrogenase catalytic domain-like"/>
    <property type="match status" value="1"/>
</dbReference>
<dbReference type="Gene3D" id="3.40.50.720">
    <property type="entry name" value="NAD(P)-binding Rossmann-like Domain"/>
    <property type="match status" value="2"/>
</dbReference>
<evidence type="ECO:0000256" key="2">
    <source>
        <dbReference type="ARBA" id="ARBA00023027"/>
    </source>
</evidence>
<dbReference type="SUPFAM" id="SSF51735">
    <property type="entry name" value="NAD(P)-binding Rossmann-fold domains"/>
    <property type="match status" value="1"/>
</dbReference>
<dbReference type="STRING" id="441112.SAMN04488094_103346"/>
<protein>
    <submittedName>
        <fullName evidence="6">Phosphoglycerate dehydrogenase</fullName>
    </submittedName>
</protein>
<dbReference type="PROSITE" id="PS00671">
    <property type="entry name" value="D_2_HYDROXYACID_DH_3"/>
    <property type="match status" value="1"/>
</dbReference>
<proteinExistence type="inferred from homology"/>
<accession>A0A1I1HZA5</accession>
<dbReference type="PANTHER" id="PTHR10996">
    <property type="entry name" value="2-HYDROXYACID DEHYDROGENASE-RELATED"/>
    <property type="match status" value="1"/>
</dbReference>
<reference evidence="6 7" key="1">
    <citation type="submission" date="2016-10" db="EMBL/GenBank/DDBJ databases">
        <authorList>
            <person name="de Groot N.N."/>
        </authorList>
    </citation>
    <scope>NUCLEOTIDE SEQUENCE [LARGE SCALE GENOMIC DNA]</scope>
    <source>
        <strain evidence="6 7">DSM 19548</strain>
    </source>
</reference>
<dbReference type="GO" id="GO:0016618">
    <property type="term" value="F:hydroxypyruvate reductase [NAD(P)H] activity"/>
    <property type="evidence" value="ECO:0007669"/>
    <property type="project" value="TreeGrafter"/>
</dbReference>